<reference evidence="3" key="4">
    <citation type="submission" date="2015-06" db="UniProtKB">
        <authorList>
            <consortium name="EnsemblMetazoa"/>
        </authorList>
    </citation>
    <scope>IDENTIFICATION</scope>
</reference>
<protein>
    <submittedName>
        <fullName evidence="2 3">Uncharacterized protein</fullName>
    </submittedName>
</protein>
<accession>W5J8K5</accession>
<evidence type="ECO:0000313" key="3">
    <source>
        <dbReference type="EnsemblMetazoa" id="ADAC008099-PA"/>
    </source>
</evidence>
<dbReference type="HOGENOM" id="CLU_1497455_0_0_1"/>
<keyword evidence="1" id="KW-1133">Transmembrane helix</keyword>
<reference evidence="2 4" key="1">
    <citation type="journal article" date="2010" name="BMC Genomics">
        <title>Combination of measures distinguishes pre-miRNAs from other stem-loops in the genome of the newly sequenced Anopheles darlingi.</title>
        <authorList>
            <person name="Mendes N.D."/>
            <person name="Freitas A.T."/>
            <person name="Vasconcelos A.T."/>
            <person name="Sagot M.F."/>
        </authorList>
    </citation>
    <scope>NUCLEOTIDE SEQUENCE</scope>
</reference>
<dbReference type="VEuPathDB" id="VectorBase:ADAC008099"/>
<evidence type="ECO:0000313" key="4">
    <source>
        <dbReference type="Proteomes" id="UP000000673"/>
    </source>
</evidence>
<dbReference type="AlphaFoldDB" id="W5J8K5"/>
<reference evidence="2" key="2">
    <citation type="submission" date="2010-05" db="EMBL/GenBank/DDBJ databases">
        <authorList>
            <person name="Almeida L.G."/>
            <person name="Nicolas M.F."/>
            <person name="Souza R.C."/>
            <person name="Vasconcelos A.T.R."/>
        </authorList>
    </citation>
    <scope>NUCLEOTIDE SEQUENCE</scope>
</reference>
<dbReference type="EnsemblMetazoa" id="ADAC008099-RA">
    <property type="protein sequence ID" value="ADAC008099-PA"/>
    <property type="gene ID" value="ADAC008099"/>
</dbReference>
<keyword evidence="1" id="KW-0812">Transmembrane</keyword>
<keyword evidence="4" id="KW-1185">Reference proteome</keyword>
<reference evidence="2" key="3">
    <citation type="journal article" date="2013" name="Nucleic Acids Res.">
        <title>The genome of Anopheles darlingi, the main neotropical malaria vector.</title>
        <authorList>
            <person name="Marinotti O."/>
            <person name="Cerqueira G.C."/>
            <person name="de Almeida L.G."/>
            <person name="Ferro M.I."/>
            <person name="Loreto E.L."/>
            <person name="Zaha A."/>
            <person name="Teixeira S.M."/>
            <person name="Wespiser A.R."/>
            <person name="Almeida E Silva A."/>
            <person name="Schlindwein A.D."/>
            <person name="Pacheco A.C."/>
            <person name="Silva A.L."/>
            <person name="Graveley B.R."/>
            <person name="Walenz B.P."/>
            <person name="Lima Bde A."/>
            <person name="Ribeiro C.A."/>
            <person name="Nunes-Silva C.G."/>
            <person name="de Carvalho C.R."/>
            <person name="Soares C.M."/>
            <person name="de Menezes C.B."/>
            <person name="Matiolli C."/>
            <person name="Caffrey D."/>
            <person name="Araujo D.A."/>
            <person name="de Oliveira D.M."/>
            <person name="Golenbock D."/>
            <person name="Grisard E.C."/>
            <person name="Fantinatti-Garboggini F."/>
            <person name="de Carvalho F.M."/>
            <person name="Barcellos F.G."/>
            <person name="Prosdocimi F."/>
            <person name="May G."/>
            <person name="Azevedo Junior G.M."/>
            <person name="Guimaraes G.M."/>
            <person name="Goldman G.H."/>
            <person name="Padilha I.Q."/>
            <person name="Batista Jda S."/>
            <person name="Ferro J.A."/>
            <person name="Ribeiro J.M."/>
            <person name="Fietto J.L."/>
            <person name="Dabbas K.M."/>
            <person name="Cerdeira L."/>
            <person name="Agnez-Lima L.F."/>
            <person name="Brocchi M."/>
            <person name="de Carvalho M.O."/>
            <person name="Teixeira Mde M."/>
            <person name="Diniz Maia Mde M."/>
            <person name="Goldman M.H."/>
            <person name="Cruz Schneider M.P."/>
            <person name="Felipe M.S."/>
            <person name="Hungria M."/>
            <person name="Nicolas M.F."/>
            <person name="Pereira M."/>
            <person name="Montes M.A."/>
            <person name="Cantao M.E."/>
            <person name="Vincentz M."/>
            <person name="Rafael M.S."/>
            <person name="Silverman N."/>
            <person name="Stoco P.H."/>
            <person name="Souza R.C."/>
            <person name="Vicentini R."/>
            <person name="Gazzinelli R.T."/>
            <person name="Neves Rde O."/>
            <person name="Silva R."/>
            <person name="Astolfi-Filho S."/>
            <person name="Maciel T.E."/>
            <person name="Urmenyi T.P."/>
            <person name="Tadei W.P."/>
            <person name="Camargo E.P."/>
            <person name="de Vasconcelos A.T."/>
        </authorList>
    </citation>
    <scope>NUCLEOTIDE SEQUENCE</scope>
</reference>
<name>W5J8K5_ANODA</name>
<dbReference type="eggNOG" id="ENOG502TB5G">
    <property type="taxonomic scope" value="Eukaryota"/>
</dbReference>
<sequence>MTTDGAVTPNHFHFESHFPLLENQNGVAIANFASEVVSLESLESKAIYGARHSERLTLKRRTYSDGIVLALDRRSYARASSQTFFAAAFIVIGELVNVTQQQLHRIPAMPSAATVDDAGPSDSTSDLMFVTLVFLLYVVQIVRFLTLPLRLERLEQRDEVQRLKRICMIIVKAVLSGTAS</sequence>
<organism evidence="2">
    <name type="scientific">Anopheles darlingi</name>
    <name type="common">Mosquito</name>
    <dbReference type="NCBI Taxonomy" id="43151"/>
    <lineage>
        <taxon>Eukaryota</taxon>
        <taxon>Metazoa</taxon>
        <taxon>Ecdysozoa</taxon>
        <taxon>Arthropoda</taxon>
        <taxon>Hexapoda</taxon>
        <taxon>Insecta</taxon>
        <taxon>Pterygota</taxon>
        <taxon>Neoptera</taxon>
        <taxon>Endopterygota</taxon>
        <taxon>Diptera</taxon>
        <taxon>Nematocera</taxon>
        <taxon>Culicoidea</taxon>
        <taxon>Culicidae</taxon>
        <taxon>Anophelinae</taxon>
        <taxon>Anopheles</taxon>
    </lineage>
</organism>
<keyword evidence="1" id="KW-0472">Membrane</keyword>
<evidence type="ECO:0000256" key="1">
    <source>
        <dbReference type="SAM" id="Phobius"/>
    </source>
</evidence>
<feature type="transmembrane region" description="Helical" evidence="1">
    <location>
        <begin position="83"/>
        <end position="100"/>
    </location>
</feature>
<proteinExistence type="predicted"/>
<dbReference type="Proteomes" id="UP000000673">
    <property type="component" value="Unassembled WGS sequence"/>
</dbReference>
<dbReference type="EMBL" id="ADMH02001954">
    <property type="protein sequence ID" value="ETN60296.1"/>
    <property type="molecule type" value="Genomic_DNA"/>
</dbReference>
<feature type="transmembrane region" description="Helical" evidence="1">
    <location>
        <begin position="127"/>
        <end position="147"/>
    </location>
</feature>
<evidence type="ECO:0000313" key="2">
    <source>
        <dbReference type="EMBL" id="ETN60296.1"/>
    </source>
</evidence>
<gene>
    <name evidence="2" type="ORF">AND_008099</name>
</gene>